<evidence type="ECO:0000313" key="10">
    <source>
        <dbReference type="EnsemblMetazoa" id="AQUA016431-PA"/>
    </source>
</evidence>
<name>A0A1Y9J0D5_ANOQN</name>
<keyword evidence="5" id="KW-0378">Hydrolase</keyword>
<keyword evidence="4" id="KW-0732">Signal</keyword>
<evidence type="ECO:0000256" key="7">
    <source>
        <dbReference type="ARBA" id="ARBA00023180"/>
    </source>
</evidence>
<dbReference type="PANTHER" id="PTHR11247">
    <property type="entry name" value="PALMITOYL-PROTEIN THIOESTERASE/DOLICHYLDIPHOSPHATASE 1"/>
    <property type="match status" value="1"/>
</dbReference>
<proteinExistence type="inferred from homology"/>
<dbReference type="PRINTS" id="PR00414">
    <property type="entry name" value="PPTHIESTRASE"/>
</dbReference>
<dbReference type="EC" id="3.1.2.22" evidence="2"/>
<dbReference type="GO" id="GO:0005764">
    <property type="term" value="C:lysosome"/>
    <property type="evidence" value="ECO:0007669"/>
    <property type="project" value="TreeGrafter"/>
</dbReference>
<evidence type="ECO:0000256" key="5">
    <source>
        <dbReference type="ARBA" id="ARBA00022801"/>
    </source>
</evidence>
<evidence type="ECO:0000256" key="3">
    <source>
        <dbReference type="ARBA" id="ARBA00014212"/>
    </source>
</evidence>
<dbReference type="Gene3D" id="3.40.50.1820">
    <property type="entry name" value="alpha/beta hydrolase"/>
    <property type="match status" value="1"/>
</dbReference>
<evidence type="ECO:0000256" key="4">
    <source>
        <dbReference type="ARBA" id="ARBA00022729"/>
    </source>
</evidence>
<evidence type="ECO:0000256" key="6">
    <source>
        <dbReference type="ARBA" id="ARBA00023157"/>
    </source>
</evidence>
<dbReference type="Proteomes" id="UP000076407">
    <property type="component" value="Unassembled WGS sequence"/>
</dbReference>
<dbReference type="Pfam" id="PF02089">
    <property type="entry name" value="Palm_thioest"/>
    <property type="match status" value="1"/>
</dbReference>
<sequence>MSSYLFMRDFKIHENLIKSKLITNVDKTNTKFILVSQLMFDCINMQHTRFEVVIFYFIALITKVQVSSEKLPIVLWHGMGDTCCFPFSLGGVTKFLESEINVYVKSIEIGNSITEDFKSGYLIHPNQQVNMVCEDLSADAQLKGGFNAIGFSQGSQFLRALVQRCSTLRIHNLITLGGQHQGVFGLPNCPSISSRTCERFRLLLNYAAYTDLMQNFLVQATYWHDPLNESKYRTSSTFLADINNEQFINKTYVKNLQKLNKFVMVQFNNDSIVQPLQTQWFGYYKPGQDKEIQGLKETNIYIEDRLGLKKMDDQNKIVFLECEGNHLQFTKEWFRENLFSFLK</sequence>
<keyword evidence="11" id="KW-1185">Reference proteome</keyword>
<evidence type="ECO:0000256" key="1">
    <source>
        <dbReference type="ARBA" id="ARBA00010758"/>
    </source>
</evidence>
<evidence type="ECO:0000313" key="11">
    <source>
        <dbReference type="Proteomes" id="UP000076407"/>
    </source>
</evidence>
<dbReference type="EnsemblMetazoa" id="AQUA016431-RA">
    <property type="protein sequence ID" value="AQUA016431-PA"/>
    <property type="gene ID" value="AQUA016431"/>
</dbReference>
<dbReference type="AlphaFoldDB" id="A0A1Y9J0D5"/>
<keyword evidence="7" id="KW-0325">Glycoprotein</keyword>
<reference evidence="10" key="1">
    <citation type="submission" date="2020-05" db="UniProtKB">
        <authorList>
            <consortium name="EnsemblMetazoa"/>
        </authorList>
    </citation>
    <scope>IDENTIFICATION</scope>
    <source>
        <strain evidence="10">SANGQUA</strain>
    </source>
</reference>
<evidence type="ECO:0000256" key="2">
    <source>
        <dbReference type="ARBA" id="ARBA00012423"/>
    </source>
</evidence>
<organism evidence="10 11">
    <name type="scientific">Anopheles quadriannulatus</name>
    <name type="common">Mosquito</name>
    <dbReference type="NCBI Taxonomy" id="34691"/>
    <lineage>
        <taxon>Eukaryota</taxon>
        <taxon>Metazoa</taxon>
        <taxon>Ecdysozoa</taxon>
        <taxon>Arthropoda</taxon>
        <taxon>Hexapoda</taxon>
        <taxon>Insecta</taxon>
        <taxon>Pterygota</taxon>
        <taxon>Neoptera</taxon>
        <taxon>Endopterygota</taxon>
        <taxon>Diptera</taxon>
        <taxon>Nematocera</taxon>
        <taxon>Culicoidea</taxon>
        <taxon>Culicidae</taxon>
        <taxon>Anophelinae</taxon>
        <taxon>Anopheles</taxon>
    </lineage>
</organism>
<dbReference type="VEuPathDB" id="VectorBase:AQUA016431"/>
<protein>
    <recommendedName>
        <fullName evidence="3">Palmitoyl-protein thioesterase 1</fullName>
        <ecNumber evidence="2">3.1.2.22</ecNumber>
    </recommendedName>
    <alternativeName>
        <fullName evidence="8">Palmitoyl-protein hydrolase 1</fullName>
    </alternativeName>
</protein>
<dbReference type="InterPro" id="IPR029058">
    <property type="entry name" value="AB_hydrolase_fold"/>
</dbReference>
<accession>A0A1Y9J0D5</accession>
<comment type="similarity">
    <text evidence="1">Belongs to the palmitoyl-protein thioesterase family.</text>
</comment>
<evidence type="ECO:0000256" key="8">
    <source>
        <dbReference type="ARBA" id="ARBA00031934"/>
    </source>
</evidence>
<dbReference type="GO" id="GO:0006898">
    <property type="term" value="P:receptor-mediated endocytosis"/>
    <property type="evidence" value="ECO:0007669"/>
    <property type="project" value="TreeGrafter"/>
</dbReference>
<keyword evidence="6" id="KW-1015">Disulfide bond</keyword>
<dbReference type="GO" id="GO:0008474">
    <property type="term" value="F:palmitoyl-(protein) hydrolase activity"/>
    <property type="evidence" value="ECO:0007669"/>
    <property type="project" value="UniProtKB-EC"/>
</dbReference>
<dbReference type="InterPro" id="IPR002472">
    <property type="entry name" value="Palm_thioest"/>
</dbReference>
<evidence type="ECO:0000256" key="9">
    <source>
        <dbReference type="ARBA" id="ARBA00047409"/>
    </source>
</evidence>
<dbReference type="PANTHER" id="PTHR11247:SF8">
    <property type="entry name" value="PALMITOYL-PROTEIN THIOESTERASE 1"/>
    <property type="match status" value="1"/>
</dbReference>
<comment type="catalytic activity">
    <reaction evidence="9">
        <text>S-hexadecanoyl-L-cysteinyl-[protein] + H2O = L-cysteinyl-[protein] + hexadecanoate + H(+)</text>
        <dbReference type="Rhea" id="RHEA:19233"/>
        <dbReference type="Rhea" id="RHEA-COMP:10131"/>
        <dbReference type="Rhea" id="RHEA-COMP:11032"/>
        <dbReference type="ChEBI" id="CHEBI:7896"/>
        <dbReference type="ChEBI" id="CHEBI:15377"/>
        <dbReference type="ChEBI" id="CHEBI:15378"/>
        <dbReference type="ChEBI" id="CHEBI:29950"/>
        <dbReference type="ChEBI" id="CHEBI:74151"/>
        <dbReference type="EC" id="3.1.2.22"/>
    </reaction>
    <physiologicalReaction direction="left-to-right" evidence="9">
        <dbReference type="Rhea" id="RHEA:19234"/>
    </physiologicalReaction>
</comment>
<dbReference type="FunFam" id="3.40.50.1820:FF:000107">
    <property type="entry name" value="Palmitoyl-protein thioesterase 1"/>
    <property type="match status" value="1"/>
</dbReference>
<dbReference type="STRING" id="34691.A0A1Y9J0D5"/>
<dbReference type="SUPFAM" id="SSF53474">
    <property type="entry name" value="alpha/beta-Hydrolases"/>
    <property type="match status" value="1"/>
</dbReference>